<dbReference type="Proteomes" id="UP001597511">
    <property type="component" value="Unassembled WGS sequence"/>
</dbReference>
<reference evidence="2" key="1">
    <citation type="journal article" date="2019" name="Int. J. Syst. Evol. Microbiol.">
        <title>The Global Catalogue of Microorganisms (GCM) 10K type strain sequencing project: providing services to taxonomists for standard genome sequencing and annotation.</title>
        <authorList>
            <consortium name="The Broad Institute Genomics Platform"/>
            <consortium name="The Broad Institute Genome Sequencing Center for Infectious Disease"/>
            <person name="Wu L."/>
            <person name="Ma J."/>
        </authorList>
    </citation>
    <scope>NUCLEOTIDE SEQUENCE [LARGE SCALE GENOMIC DNA]</scope>
    <source>
        <strain evidence="2">KCTC 23299</strain>
    </source>
</reference>
<comment type="caution">
    <text evidence="1">The sequence shown here is derived from an EMBL/GenBank/DDBJ whole genome shotgun (WGS) entry which is preliminary data.</text>
</comment>
<evidence type="ECO:0008006" key="3">
    <source>
        <dbReference type="Google" id="ProtNLM"/>
    </source>
</evidence>
<accession>A0ABW6A8T1</accession>
<evidence type="ECO:0000313" key="1">
    <source>
        <dbReference type="EMBL" id="MFD2921046.1"/>
    </source>
</evidence>
<gene>
    <name evidence="1" type="ORF">ACFS6H_15075</name>
</gene>
<organism evidence="1 2">
    <name type="scientific">Terrimonas rubra</name>
    <dbReference type="NCBI Taxonomy" id="1035890"/>
    <lineage>
        <taxon>Bacteria</taxon>
        <taxon>Pseudomonadati</taxon>
        <taxon>Bacteroidota</taxon>
        <taxon>Chitinophagia</taxon>
        <taxon>Chitinophagales</taxon>
        <taxon>Chitinophagaceae</taxon>
        <taxon>Terrimonas</taxon>
    </lineage>
</organism>
<keyword evidence="2" id="KW-1185">Reference proteome</keyword>
<name>A0ABW6A8T1_9BACT</name>
<dbReference type="RefSeq" id="WP_386100589.1">
    <property type="nucleotide sequence ID" value="NZ_JBHUOZ010000003.1"/>
</dbReference>
<dbReference type="EMBL" id="JBHUOZ010000003">
    <property type="protein sequence ID" value="MFD2921046.1"/>
    <property type="molecule type" value="Genomic_DNA"/>
</dbReference>
<protein>
    <recommendedName>
        <fullName evidence="3">DUF2490 domain-containing protein</fullName>
    </recommendedName>
</protein>
<proteinExistence type="predicted"/>
<evidence type="ECO:0000313" key="2">
    <source>
        <dbReference type="Proteomes" id="UP001597511"/>
    </source>
</evidence>
<sequence length="213" mass="24264">MIKNLLLTFSCIILGVNISNGQNNMVYVASKYCRSNPYLGNFSTFLQHLVNDPTLKNKEETKKTDSTLYSFTGFYTKHQPFAFKATQVQVSLWEESMLLSDTLSLRDTVVNYLLSAYLPNTAANEKIVKKEVAHIYNRNKRFFAQSSQLELKNRQGQVNGGGYNMFLLMHGIAPMSIAWQITEKKDEIGLHLLFRISNSTNVSETPLPLFKSF</sequence>